<dbReference type="PROSITE" id="PS00028">
    <property type="entry name" value="ZINC_FINGER_C2H2_1"/>
    <property type="match status" value="1"/>
</dbReference>
<feature type="region of interest" description="Disordered" evidence="1">
    <location>
        <begin position="27"/>
        <end position="55"/>
    </location>
</feature>
<sequence>MGLFKRNKEKENQTKCDECGLECHDPERLKRHTKKAHGNIPEKKLDPNSGAGGTW</sequence>
<name>F3KJP7_9ARCH</name>
<reference evidence="3" key="1">
    <citation type="journal article" date="2011" name="PLoS ONE">
        <title>Genome of a low-salinity ammonia-oxidizing archaeon determined by single-cell and metagenomic analysis.</title>
        <authorList>
            <person name="Blainey P.C."/>
            <person name="Mosier A.C."/>
            <person name="Potanina A."/>
            <person name="Francis C.A."/>
            <person name="Quake S.R."/>
        </authorList>
    </citation>
    <scope>NUCLEOTIDE SEQUENCE [LARGE SCALE GENOMIC DNA]</scope>
    <source>
        <strain evidence="3">SFB1</strain>
    </source>
</reference>
<dbReference type="Proteomes" id="UP000004348">
    <property type="component" value="Chromosome"/>
</dbReference>
<dbReference type="InterPro" id="IPR013087">
    <property type="entry name" value="Znf_C2H2_type"/>
</dbReference>
<dbReference type="HOGENOM" id="CLU_2911316_0_0_2"/>
<evidence type="ECO:0000313" key="3">
    <source>
        <dbReference type="EMBL" id="EGG42524.1"/>
    </source>
</evidence>
<comment type="caution">
    <text evidence="3">The sequence shown here is derived from an EMBL/GenBank/DDBJ whole genome shotgun (WGS) entry which is preliminary data.</text>
</comment>
<dbReference type="EMBL" id="AEGP01000029">
    <property type="protein sequence ID" value="EGG42524.1"/>
    <property type="molecule type" value="Genomic_DNA"/>
</dbReference>
<dbReference type="STRING" id="886738.Nlim_0705"/>
<organism evidence="3">
    <name type="scientific">Candidatus Nitrosarchaeum limnium SFB1</name>
    <dbReference type="NCBI Taxonomy" id="886738"/>
    <lineage>
        <taxon>Archaea</taxon>
        <taxon>Nitrososphaerota</taxon>
        <taxon>Nitrososphaeria</taxon>
        <taxon>Nitrosopumilales</taxon>
        <taxon>Nitrosopumilaceae</taxon>
        <taxon>Nitrosarchaeum</taxon>
    </lineage>
</organism>
<gene>
    <name evidence="3" type="ORF">Nlim_0705</name>
</gene>
<evidence type="ECO:0000256" key="1">
    <source>
        <dbReference type="SAM" id="MobiDB-lite"/>
    </source>
</evidence>
<evidence type="ECO:0000259" key="2">
    <source>
        <dbReference type="PROSITE" id="PS00028"/>
    </source>
</evidence>
<protein>
    <recommendedName>
        <fullName evidence="2">C2H2-type domain-containing protein</fullName>
    </recommendedName>
</protein>
<feature type="domain" description="C2H2-type" evidence="2">
    <location>
        <begin position="16"/>
        <end position="37"/>
    </location>
</feature>
<dbReference type="AlphaFoldDB" id="F3KJP7"/>
<proteinExistence type="predicted"/>
<accession>F3KJP7</accession>